<evidence type="ECO:0000256" key="2">
    <source>
        <dbReference type="SAM" id="Phobius"/>
    </source>
</evidence>
<dbReference type="EMBL" id="JAPEVA010000057">
    <property type="protein sequence ID" value="KAJ4402881.1"/>
    <property type="molecule type" value="Genomic_DNA"/>
</dbReference>
<keyword evidence="5" id="KW-1185">Reference proteome</keyword>
<dbReference type="Proteomes" id="UP001140510">
    <property type="component" value="Unassembled WGS sequence"/>
</dbReference>
<proteinExistence type="predicted"/>
<evidence type="ECO:0000313" key="4">
    <source>
        <dbReference type="EMBL" id="KAJ4402881.1"/>
    </source>
</evidence>
<dbReference type="AlphaFoldDB" id="A0A9W9D647"/>
<gene>
    <name evidence="4" type="ORF">N0V91_006953</name>
</gene>
<evidence type="ECO:0000256" key="1">
    <source>
        <dbReference type="SAM" id="MobiDB-lite"/>
    </source>
</evidence>
<evidence type="ECO:0000313" key="5">
    <source>
        <dbReference type="Proteomes" id="UP001140510"/>
    </source>
</evidence>
<keyword evidence="3" id="KW-0732">Signal</keyword>
<feature type="signal peptide" evidence="3">
    <location>
        <begin position="1"/>
        <end position="22"/>
    </location>
</feature>
<keyword evidence="2" id="KW-0472">Membrane</keyword>
<feature type="chain" id="PRO_5040959702" description="Mid2 domain-containing protein" evidence="3">
    <location>
        <begin position="23"/>
        <end position="367"/>
    </location>
</feature>
<name>A0A9W9D647_9PLEO</name>
<feature type="transmembrane region" description="Helical" evidence="2">
    <location>
        <begin position="217"/>
        <end position="238"/>
    </location>
</feature>
<protein>
    <recommendedName>
        <fullName evidence="6">Mid2 domain-containing protein</fullName>
    </recommendedName>
</protein>
<dbReference type="CDD" id="cd12087">
    <property type="entry name" value="TM_EGFR-like"/>
    <property type="match status" value="1"/>
</dbReference>
<organism evidence="4 5">
    <name type="scientific">Didymella pomorum</name>
    <dbReference type="NCBI Taxonomy" id="749634"/>
    <lineage>
        <taxon>Eukaryota</taxon>
        <taxon>Fungi</taxon>
        <taxon>Dikarya</taxon>
        <taxon>Ascomycota</taxon>
        <taxon>Pezizomycotina</taxon>
        <taxon>Dothideomycetes</taxon>
        <taxon>Pleosporomycetidae</taxon>
        <taxon>Pleosporales</taxon>
        <taxon>Pleosporineae</taxon>
        <taxon>Didymellaceae</taxon>
        <taxon>Didymella</taxon>
    </lineage>
</organism>
<accession>A0A9W9D647</accession>
<sequence length="367" mass="38579">MKLSYAGCAILAPALSSAAAFAMPEPTQLFAVDADNWSPAPTVAPQFNIFGRDALQANEGNTCGYISGLQASSITCPNSQICATNTYFGIHGCCDQSALSACTIATSCVPSSAMSASCTNSQCSSDNAIAKCTASTAQECYKYLFVYDTTTMSQQGCTASGFTMTVPRSYGPTSTHIETVTVTASQEAINSPTASSNSTASGSAAAAGEKKQSLGPIVGGTIGGCTIISLVALTAFLIHRRRLKLKEQHNAAHPPPTSQYHHHNSPEFDPSGFQTTSGWTEQDIKTWQQTGGVYQPSAPGQYVGVSEVHGEDRAVEVEAPEKTKSGHWHVPGVAPVEVEAPAGAEMIGFQQPKDEKKRWWRGPAEAP</sequence>
<reference evidence="4" key="1">
    <citation type="submission" date="2022-10" db="EMBL/GenBank/DDBJ databases">
        <title>Tapping the CABI collections for fungal endophytes: first genome assemblies for Collariella, Neodidymelliopsis, Ascochyta clinopodiicola, Didymella pomorum, Didymosphaeria variabile, Neocosmospora piperis and Neocucurbitaria cava.</title>
        <authorList>
            <person name="Hill R."/>
        </authorList>
    </citation>
    <scope>NUCLEOTIDE SEQUENCE</scope>
    <source>
        <strain evidence="4">IMI 355091</strain>
    </source>
</reference>
<keyword evidence="2" id="KW-1133">Transmembrane helix</keyword>
<keyword evidence="2" id="KW-0812">Transmembrane</keyword>
<feature type="region of interest" description="Disordered" evidence="1">
    <location>
        <begin position="249"/>
        <end position="268"/>
    </location>
</feature>
<dbReference type="OrthoDB" id="5347452at2759"/>
<comment type="caution">
    <text evidence="4">The sequence shown here is derived from an EMBL/GenBank/DDBJ whole genome shotgun (WGS) entry which is preliminary data.</text>
</comment>
<evidence type="ECO:0008006" key="6">
    <source>
        <dbReference type="Google" id="ProtNLM"/>
    </source>
</evidence>
<evidence type="ECO:0000256" key="3">
    <source>
        <dbReference type="SAM" id="SignalP"/>
    </source>
</evidence>